<name>A0A3D9CU10_9FLAO</name>
<gene>
    <name evidence="1" type="ORF">DRF58_12650</name>
</gene>
<evidence type="ECO:0000313" key="1">
    <source>
        <dbReference type="EMBL" id="REC69191.1"/>
    </source>
</evidence>
<proteinExistence type="predicted"/>
<dbReference type="Proteomes" id="UP000256326">
    <property type="component" value="Unassembled WGS sequence"/>
</dbReference>
<dbReference type="EMBL" id="QNUG01000028">
    <property type="protein sequence ID" value="REC69191.1"/>
    <property type="molecule type" value="Genomic_DNA"/>
</dbReference>
<keyword evidence="2" id="KW-1185">Reference proteome</keyword>
<reference evidence="1 2" key="1">
    <citation type="journal article" date="2006" name="Int. J. Syst. Evol. Microbiol.">
        <title>Chryseobacterium hispanicum sp. nov., isolated from the drinking water distribution system of Sevilla, Spain.</title>
        <authorList>
            <person name="Gallego V."/>
            <person name="Garcia M.T."/>
            <person name="Ventosa A."/>
        </authorList>
    </citation>
    <scope>NUCLEOTIDE SEQUENCE [LARGE SCALE GENOMIC DNA]</scope>
    <source>
        <strain evidence="1 2">KCTC 22104</strain>
    </source>
</reference>
<evidence type="ECO:0000313" key="2">
    <source>
        <dbReference type="Proteomes" id="UP000256326"/>
    </source>
</evidence>
<protein>
    <submittedName>
        <fullName evidence="1">Uncharacterized protein</fullName>
    </submittedName>
</protein>
<sequence length="70" mass="8303">MKKKMRICIYPKDVATLLGYSEGHSRRVLRKIKKELQKEKKDKLSISEFCTYMKLSELEVCKSLNLLPRK</sequence>
<accession>A0A3D9CU10</accession>
<comment type="caution">
    <text evidence="1">The sequence shown here is derived from an EMBL/GenBank/DDBJ whole genome shotgun (WGS) entry which is preliminary data.</text>
</comment>
<organism evidence="1 2">
    <name type="scientific">Epilithonimonas hispanica</name>
    <dbReference type="NCBI Taxonomy" id="358687"/>
    <lineage>
        <taxon>Bacteria</taxon>
        <taxon>Pseudomonadati</taxon>
        <taxon>Bacteroidota</taxon>
        <taxon>Flavobacteriia</taxon>
        <taxon>Flavobacteriales</taxon>
        <taxon>Weeksellaceae</taxon>
        <taxon>Chryseobacterium group</taxon>
        <taxon>Epilithonimonas</taxon>
    </lineage>
</organism>
<dbReference type="AlphaFoldDB" id="A0A3D9CU10"/>